<dbReference type="EMBL" id="QUSW01000006">
    <property type="protein sequence ID" value="RQP22788.1"/>
    <property type="molecule type" value="Genomic_DNA"/>
</dbReference>
<dbReference type="RefSeq" id="WP_124542361.1">
    <property type="nucleotide sequence ID" value="NZ_QUSW01000006.1"/>
</dbReference>
<dbReference type="InterPro" id="IPR009057">
    <property type="entry name" value="Homeodomain-like_sf"/>
</dbReference>
<dbReference type="SUPFAM" id="SSF52540">
    <property type="entry name" value="P-loop containing nucleoside triphosphate hydrolases"/>
    <property type="match status" value="1"/>
</dbReference>
<evidence type="ECO:0000256" key="2">
    <source>
        <dbReference type="ARBA" id="ARBA00022840"/>
    </source>
</evidence>
<comment type="caution">
    <text evidence="9">The sequence shown here is derived from an EMBL/GenBank/DDBJ whole genome shotgun (WGS) entry which is preliminary data.</text>
</comment>
<feature type="domain" description="Response regulatory" evidence="8">
    <location>
        <begin position="3"/>
        <end position="116"/>
    </location>
</feature>
<dbReference type="InterPro" id="IPR058031">
    <property type="entry name" value="AAA_lid_NorR"/>
</dbReference>
<dbReference type="Gene3D" id="1.10.8.60">
    <property type="match status" value="1"/>
</dbReference>
<keyword evidence="4" id="KW-0238">DNA-binding</keyword>
<dbReference type="Pfam" id="PF02954">
    <property type="entry name" value="HTH_8"/>
    <property type="match status" value="1"/>
</dbReference>
<dbReference type="Pfam" id="PF25601">
    <property type="entry name" value="AAA_lid_14"/>
    <property type="match status" value="1"/>
</dbReference>
<evidence type="ECO:0000313" key="9">
    <source>
        <dbReference type="EMBL" id="RQP22788.1"/>
    </source>
</evidence>
<dbReference type="PROSITE" id="PS50045">
    <property type="entry name" value="SIGMA54_INTERACT_4"/>
    <property type="match status" value="1"/>
</dbReference>
<organism evidence="9 10">
    <name type="scientific">Piscinibacter terrae</name>
    <dbReference type="NCBI Taxonomy" id="2496871"/>
    <lineage>
        <taxon>Bacteria</taxon>
        <taxon>Pseudomonadati</taxon>
        <taxon>Pseudomonadota</taxon>
        <taxon>Betaproteobacteria</taxon>
        <taxon>Burkholderiales</taxon>
        <taxon>Sphaerotilaceae</taxon>
        <taxon>Piscinibacter</taxon>
    </lineage>
</organism>
<keyword evidence="5" id="KW-0804">Transcription</keyword>
<dbReference type="PANTHER" id="PTHR32071">
    <property type="entry name" value="TRANSCRIPTIONAL REGULATORY PROTEIN"/>
    <property type="match status" value="1"/>
</dbReference>
<dbReference type="GO" id="GO:0005524">
    <property type="term" value="F:ATP binding"/>
    <property type="evidence" value="ECO:0007669"/>
    <property type="project" value="UniProtKB-KW"/>
</dbReference>
<dbReference type="SUPFAM" id="SSF52172">
    <property type="entry name" value="CheY-like"/>
    <property type="match status" value="1"/>
</dbReference>
<sequence>MQHVLVVDDERDAAETMAMLIADAGFTVSTAGSLRDARRQMALRKPDLVLLDLHLPDGSGFALYDDEVMGENTEIVFVTGQGDLESSLKALRLGAVDYLLKPVAPEHLNRLLHRVSRSGVRLHGSHEASDAAAARTPMLLGCSPSMQRVQAQIDRVAPTGVTVLITGESGCGKELAAATLHDRSKRRDKPMLAVNCGAISPHLMESEIFGHEKGSFTGADNQHIGFFERTKGGTLFLDEITEMPLELQVKLLRVLETGTFMRVGSTQLQTTDVRLIAATNRDPMAAVRDGKLREDLLYRLNVFPINMPPLRERPEDVEVIAQHFLGAIARREGSAKRFSPQVLQAFADYVWPGNVRELRNVVERAYVMAAGSEITDACLPTQQRSSLPVDVLEPDTPILALCVGESWADIERQVVLATLDYYDGHQQRASHALGVSVKTLYNRLRDWSLLPQAAVARARSAMGSLRV</sequence>
<evidence type="ECO:0000256" key="3">
    <source>
        <dbReference type="ARBA" id="ARBA00023015"/>
    </source>
</evidence>
<keyword evidence="10" id="KW-1185">Reference proteome</keyword>
<protein>
    <submittedName>
        <fullName evidence="9">Sigma-54-dependent Fis family transcriptional regulator</fullName>
    </submittedName>
</protein>
<gene>
    <name evidence="9" type="ORF">DZC73_21070</name>
</gene>
<dbReference type="AlphaFoldDB" id="A0A3N7HL01"/>
<keyword evidence="6" id="KW-0597">Phosphoprotein</keyword>
<feature type="modified residue" description="4-aspartylphosphate" evidence="6">
    <location>
        <position position="52"/>
    </location>
</feature>
<evidence type="ECO:0000256" key="4">
    <source>
        <dbReference type="ARBA" id="ARBA00023125"/>
    </source>
</evidence>
<dbReference type="Gene3D" id="1.10.10.60">
    <property type="entry name" value="Homeodomain-like"/>
    <property type="match status" value="1"/>
</dbReference>
<dbReference type="Pfam" id="PF00158">
    <property type="entry name" value="Sigma54_activat"/>
    <property type="match status" value="1"/>
</dbReference>
<reference evidence="9 10" key="2">
    <citation type="submission" date="2018-12" db="EMBL/GenBank/DDBJ databases">
        <title>Rhizobacter gummiphilus sp. nov., a rubber-degrading bacterium isolated from the soil of a botanical garden in Japan.</title>
        <authorList>
            <person name="Shunsuke S.S."/>
        </authorList>
    </citation>
    <scope>NUCLEOTIDE SEQUENCE [LARGE SCALE GENOMIC DNA]</scope>
    <source>
        <strain evidence="9 10">S-16</strain>
    </source>
</reference>
<reference evidence="9 10" key="1">
    <citation type="submission" date="2018-08" db="EMBL/GenBank/DDBJ databases">
        <authorList>
            <person name="Khan S.A."/>
            <person name="Jeon C.O."/>
            <person name="Chun B.H."/>
            <person name="Jeong S.E."/>
        </authorList>
    </citation>
    <scope>NUCLEOTIDE SEQUENCE [LARGE SCALE GENOMIC DNA]</scope>
    <source>
        <strain evidence="9 10">S-16</strain>
    </source>
</reference>
<dbReference type="SMART" id="SM00448">
    <property type="entry name" value="REC"/>
    <property type="match status" value="1"/>
</dbReference>
<dbReference type="PROSITE" id="PS00688">
    <property type="entry name" value="SIGMA54_INTERACT_3"/>
    <property type="match status" value="1"/>
</dbReference>
<dbReference type="InterPro" id="IPR011006">
    <property type="entry name" value="CheY-like_superfamily"/>
</dbReference>
<keyword evidence="3" id="KW-0805">Transcription regulation</keyword>
<dbReference type="GO" id="GO:0006355">
    <property type="term" value="P:regulation of DNA-templated transcription"/>
    <property type="evidence" value="ECO:0007669"/>
    <property type="project" value="InterPro"/>
</dbReference>
<dbReference type="OrthoDB" id="9761705at2"/>
<dbReference type="InterPro" id="IPR027417">
    <property type="entry name" value="P-loop_NTPase"/>
</dbReference>
<dbReference type="CDD" id="cd00009">
    <property type="entry name" value="AAA"/>
    <property type="match status" value="1"/>
</dbReference>
<dbReference type="SMART" id="SM00382">
    <property type="entry name" value="AAA"/>
    <property type="match status" value="1"/>
</dbReference>
<dbReference type="GO" id="GO:0043565">
    <property type="term" value="F:sequence-specific DNA binding"/>
    <property type="evidence" value="ECO:0007669"/>
    <property type="project" value="InterPro"/>
</dbReference>
<evidence type="ECO:0000256" key="5">
    <source>
        <dbReference type="ARBA" id="ARBA00023163"/>
    </source>
</evidence>
<evidence type="ECO:0000259" key="7">
    <source>
        <dbReference type="PROSITE" id="PS50045"/>
    </source>
</evidence>
<dbReference type="Gene3D" id="3.40.50.300">
    <property type="entry name" value="P-loop containing nucleotide triphosphate hydrolases"/>
    <property type="match status" value="1"/>
</dbReference>
<dbReference type="InterPro" id="IPR003593">
    <property type="entry name" value="AAA+_ATPase"/>
</dbReference>
<dbReference type="InterPro" id="IPR002078">
    <property type="entry name" value="Sigma_54_int"/>
</dbReference>
<proteinExistence type="predicted"/>
<feature type="domain" description="Sigma-54 factor interaction" evidence="7">
    <location>
        <begin position="139"/>
        <end position="367"/>
    </location>
</feature>
<dbReference type="CDD" id="cd00156">
    <property type="entry name" value="REC"/>
    <property type="match status" value="1"/>
</dbReference>
<accession>A0A3N7HL01</accession>
<evidence type="ECO:0000256" key="1">
    <source>
        <dbReference type="ARBA" id="ARBA00022741"/>
    </source>
</evidence>
<dbReference type="InterPro" id="IPR025944">
    <property type="entry name" value="Sigma_54_int_dom_CS"/>
</dbReference>
<dbReference type="PANTHER" id="PTHR32071:SF117">
    <property type="entry name" value="PTS-DEPENDENT DIHYDROXYACETONE KINASE OPERON REGULATORY PROTEIN-RELATED"/>
    <property type="match status" value="1"/>
</dbReference>
<name>A0A3N7HL01_9BURK</name>
<keyword evidence="1" id="KW-0547">Nucleotide-binding</keyword>
<keyword evidence="2" id="KW-0067">ATP-binding</keyword>
<evidence type="ECO:0000259" key="8">
    <source>
        <dbReference type="PROSITE" id="PS50110"/>
    </source>
</evidence>
<dbReference type="InterPro" id="IPR001789">
    <property type="entry name" value="Sig_transdc_resp-reg_receiver"/>
</dbReference>
<dbReference type="InterPro" id="IPR002197">
    <property type="entry name" value="HTH_Fis"/>
</dbReference>
<dbReference type="FunFam" id="3.40.50.300:FF:000006">
    <property type="entry name" value="DNA-binding transcriptional regulator NtrC"/>
    <property type="match status" value="1"/>
</dbReference>
<dbReference type="SUPFAM" id="SSF46689">
    <property type="entry name" value="Homeodomain-like"/>
    <property type="match status" value="1"/>
</dbReference>
<evidence type="ECO:0000256" key="6">
    <source>
        <dbReference type="PROSITE-ProRule" id="PRU00169"/>
    </source>
</evidence>
<dbReference type="PROSITE" id="PS50110">
    <property type="entry name" value="RESPONSE_REGULATORY"/>
    <property type="match status" value="1"/>
</dbReference>
<dbReference type="Proteomes" id="UP000267464">
    <property type="component" value="Unassembled WGS sequence"/>
</dbReference>
<dbReference type="Gene3D" id="3.40.50.2300">
    <property type="match status" value="1"/>
</dbReference>
<evidence type="ECO:0000313" key="10">
    <source>
        <dbReference type="Proteomes" id="UP000267464"/>
    </source>
</evidence>
<dbReference type="GO" id="GO:0000160">
    <property type="term" value="P:phosphorelay signal transduction system"/>
    <property type="evidence" value="ECO:0007669"/>
    <property type="project" value="InterPro"/>
</dbReference>
<dbReference type="Pfam" id="PF00072">
    <property type="entry name" value="Response_reg"/>
    <property type="match status" value="1"/>
</dbReference>